<dbReference type="Proteomes" id="UP000315295">
    <property type="component" value="Unassembled WGS sequence"/>
</dbReference>
<evidence type="ECO:0000313" key="1">
    <source>
        <dbReference type="EMBL" id="TQD85473.1"/>
    </source>
</evidence>
<name>A0A540LG73_MALBA</name>
<keyword evidence="2" id="KW-1185">Reference proteome</keyword>
<sequence length="110" mass="13345">MRLLIHKLNPQNISDLRDKHFPCAFHMSNQYLVVRKVVSDDRNLLEILNPCMQSRQSAWLEQFDTHHFFNGFEIKSQPSMRYVYQVYTITPKKLLVTKPLLFQYFQRFQH</sequence>
<accession>A0A540LG73</accession>
<dbReference type="EMBL" id="VIEB01000596">
    <property type="protein sequence ID" value="TQD85473.1"/>
    <property type="molecule type" value="Genomic_DNA"/>
</dbReference>
<organism evidence="1 2">
    <name type="scientific">Malus baccata</name>
    <name type="common">Siberian crab apple</name>
    <name type="synonym">Pyrus baccata</name>
    <dbReference type="NCBI Taxonomy" id="106549"/>
    <lineage>
        <taxon>Eukaryota</taxon>
        <taxon>Viridiplantae</taxon>
        <taxon>Streptophyta</taxon>
        <taxon>Embryophyta</taxon>
        <taxon>Tracheophyta</taxon>
        <taxon>Spermatophyta</taxon>
        <taxon>Magnoliopsida</taxon>
        <taxon>eudicotyledons</taxon>
        <taxon>Gunneridae</taxon>
        <taxon>Pentapetalae</taxon>
        <taxon>rosids</taxon>
        <taxon>fabids</taxon>
        <taxon>Rosales</taxon>
        <taxon>Rosaceae</taxon>
        <taxon>Amygdaloideae</taxon>
        <taxon>Maleae</taxon>
        <taxon>Malus</taxon>
    </lineage>
</organism>
<protein>
    <submittedName>
        <fullName evidence="1">Uncharacterized protein</fullName>
    </submittedName>
</protein>
<gene>
    <name evidence="1" type="ORF">C1H46_028996</name>
</gene>
<proteinExistence type="predicted"/>
<comment type="caution">
    <text evidence="1">The sequence shown here is derived from an EMBL/GenBank/DDBJ whole genome shotgun (WGS) entry which is preliminary data.</text>
</comment>
<evidence type="ECO:0000313" key="2">
    <source>
        <dbReference type="Proteomes" id="UP000315295"/>
    </source>
</evidence>
<dbReference type="AlphaFoldDB" id="A0A540LG73"/>
<reference evidence="1 2" key="1">
    <citation type="journal article" date="2019" name="G3 (Bethesda)">
        <title>Sequencing of a Wild Apple (Malus baccata) Genome Unravels the Differences Between Cultivated and Wild Apple Species Regarding Disease Resistance and Cold Tolerance.</title>
        <authorList>
            <person name="Chen X."/>
        </authorList>
    </citation>
    <scope>NUCLEOTIDE SEQUENCE [LARGE SCALE GENOMIC DNA]</scope>
    <source>
        <strain evidence="2">cv. Shandingzi</strain>
        <tissue evidence="1">Leaves</tissue>
    </source>
</reference>